<feature type="compositionally biased region" description="Low complexity" evidence="1">
    <location>
        <begin position="56"/>
        <end position="69"/>
    </location>
</feature>
<feature type="region of interest" description="Disordered" evidence="1">
    <location>
        <begin position="51"/>
        <end position="92"/>
    </location>
</feature>
<evidence type="ECO:0000313" key="2">
    <source>
        <dbReference type="EMBL" id="OQN97190.1"/>
    </source>
</evidence>
<dbReference type="InParanoid" id="A0A1V8SE13"/>
<evidence type="ECO:0000313" key="3">
    <source>
        <dbReference type="Proteomes" id="UP000192596"/>
    </source>
</evidence>
<organism evidence="2 3">
    <name type="scientific">Cryoendolithus antarcticus</name>
    <dbReference type="NCBI Taxonomy" id="1507870"/>
    <lineage>
        <taxon>Eukaryota</taxon>
        <taxon>Fungi</taxon>
        <taxon>Dikarya</taxon>
        <taxon>Ascomycota</taxon>
        <taxon>Pezizomycotina</taxon>
        <taxon>Dothideomycetes</taxon>
        <taxon>Dothideomycetidae</taxon>
        <taxon>Cladosporiales</taxon>
        <taxon>Cladosporiaceae</taxon>
        <taxon>Cryoendolithus</taxon>
    </lineage>
</organism>
<feature type="compositionally biased region" description="Polar residues" evidence="1">
    <location>
        <begin position="70"/>
        <end position="85"/>
    </location>
</feature>
<accession>A0A1V8SE13</accession>
<dbReference type="Proteomes" id="UP000192596">
    <property type="component" value="Unassembled WGS sequence"/>
</dbReference>
<dbReference type="AlphaFoldDB" id="A0A1V8SE13"/>
<name>A0A1V8SE13_9PEZI</name>
<feature type="region of interest" description="Disordered" evidence="1">
    <location>
        <begin position="1"/>
        <end position="21"/>
    </location>
</feature>
<comment type="caution">
    <text evidence="2">The sequence shown here is derived from an EMBL/GenBank/DDBJ whole genome shotgun (WGS) entry which is preliminary data.</text>
</comment>
<protein>
    <submittedName>
        <fullName evidence="2">Uncharacterized protein</fullName>
    </submittedName>
</protein>
<keyword evidence="3" id="KW-1185">Reference proteome</keyword>
<sequence length="92" mass="9542">MPAARSTATGKRKRTSATPILSDACPNIINAEADDAAGARKKRATPSRVIVKQEILDTTPEPTLDTTTPGLASSSNVTGGQSSEPPSEILRP</sequence>
<reference evidence="3" key="1">
    <citation type="submission" date="2017-03" db="EMBL/GenBank/DDBJ databases">
        <title>Genomes of endolithic fungi from Antarctica.</title>
        <authorList>
            <person name="Coleine C."/>
            <person name="Masonjones S."/>
            <person name="Stajich J.E."/>
        </authorList>
    </citation>
    <scope>NUCLEOTIDE SEQUENCE [LARGE SCALE GENOMIC DNA]</scope>
    <source>
        <strain evidence="3">CCFEE 5527</strain>
    </source>
</reference>
<proteinExistence type="predicted"/>
<evidence type="ECO:0000256" key="1">
    <source>
        <dbReference type="SAM" id="MobiDB-lite"/>
    </source>
</evidence>
<gene>
    <name evidence="2" type="ORF">B0A48_16731</name>
</gene>
<dbReference type="EMBL" id="NAJO01000056">
    <property type="protein sequence ID" value="OQN97190.1"/>
    <property type="molecule type" value="Genomic_DNA"/>
</dbReference>